<dbReference type="Proteomes" id="UP001056132">
    <property type="component" value="Chromosome 1"/>
</dbReference>
<name>A0AAE9L3V2_9BURK</name>
<protein>
    <submittedName>
        <fullName evidence="1">Uncharacterized protein</fullName>
    </submittedName>
</protein>
<dbReference type="EMBL" id="CP097330">
    <property type="protein sequence ID" value="URF05460.1"/>
    <property type="molecule type" value="Genomic_DNA"/>
</dbReference>
<accession>A0AAE9L3V2</accession>
<organism evidence="1 2">
    <name type="scientific">Cupriavidus campinensis</name>
    <dbReference type="NCBI Taxonomy" id="151783"/>
    <lineage>
        <taxon>Bacteria</taxon>
        <taxon>Pseudomonadati</taxon>
        <taxon>Pseudomonadota</taxon>
        <taxon>Betaproteobacteria</taxon>
        <taxon>Burkholderiales</taxon>
        <taxon>Burkholderiaceae</taxon>
        <taxon>Cupriavidus</taxon>
    </lineage>
</organism>
<evidence type="ECO:0000313" key="2">
    <source>
        <dbReference type="Proteomes" id="UP001056132"/>
    </source>
</evidence>
<dbReference type="AlphaFoldDB" id="A0AAE9L3V2"/>
<gene>
    <name evidence="1" type="ORF">M5D45_06550</name>
</gene>
<sequence length="74" mass="8672">MKRLYARFVLWLIRPALEMREQRRAEADAKEFVAFQSLAPWSGDRATEPILLDDPEAQSRLIERAVFPFQRPLG</sequence>
<reference evidence="1" key="1">
    <citation type="journal article" date="2022" name="Microbiol. Resour. Announc.">
        <title>Genome Sequence of Cupriavidus campinensis Strain G5, a Member of a Bacterial Consortium Capable of Polyethylene Degradation.</title>
        <authorList>
            <person name="Schneider B."/>
            <person name="Pfeiffer F."/>
            <person name="Dyall-Smith M."/>
            <person name="Kunte H.J."/>
        </authorList>
    </citation>
    <scope>NUCLEOTIDE SEQUENCE</scope>
    <source>
        <strain evidence="1">G5</strain>
    </source>
</reference>
<dbReference type="KEGG" id="ccam:M5D45_06550"/>
<proteinExistence type="predicted"/>
<reference evidence="1" key="2">
    <citation type="submission" date="2022-05" db="EMBL/GenBank/DDBJ databases">
        <authorList>
            <person name="Kunte H.-J."/>
        </authorList>
    </citation>
    <scope>NUCLEOTIDE SEQUENCE</scope>
    <source>
        <strain evidence="1">G5</strain>
    </source>
</reference>
<dbReference type="RefSeq" id="WP_250025218.1">
    <property type="nucleotide sequence ID" value="NZ_CP097330.1"/>
</dbReference>
<evidence type="ECO:0000313" key="1">
    <source>
        <dbReference type="EMBL" id="URF05460.1"/>
    </source>
</evidence>